<dbReference type="InterPro" id="IPR015797">
    <property type="entry name" value="NUDIX_hydrolase-like_dom_sf"/>
</dbReference>
<dbReference type="PANTHER" id="PTHR43736:SF1">
    <property type="entry name" value="DIHYDRONEOPTERIN TRIPHOSPHATE DIPHOSPHATASE"/>
    <property type="match status" value="1"/>
</dbReference>
<dbReference type="SUPFAM" id="SSF55811">
    <property type="entry name" value="Nudix"/>
    <property type="match status" value="1"/>
</dbReference>
<evidence type="ECO:0000313" key="4">
    <source>
        <dbReference type="Proteomes" id="UP000324585"/>
    </source>
</evidence>
<protein>
    <submittedName>
        <fullName evidence="3">GDP-mannose mannosyl hydrolase</fullName>
    </submittedName>
</protein>
<dbReference type="InterPro" id="IPR020476">
    <property type="entry name" value="Nudix_hydrolase"/>
</dbReference>
<dbReference type="PANTHER" id="PTHR43736">
    <property type="entry name" value="ADP-RIBOSE PYROPHOSPHATASE"/>
    <property type="match status" value="1"/>
</dbReference>
<dbReference type="OMA" id="FHATDAI"/>
<accession>A0A5J4Z8D5</accession>
<reference evidence="4" key="1">
    <citation type="journal article" date="2019" name="Nat. Commun.">
        <title>Expansion of phycobilisome linker gene families in mesophilic red algae.</title>
        <authorList>
            <person name="Lee J."/>
            <person name="Kim D."/>
            <person name="Bhattacharya D."/>
            <person name="Yoon H.S."/>
        </authorList>
    </citation>
    <scope>NUCLEOTIDE SEQUENCE [LARGE SCALE GENOMIC DNA]</scope>
    <source>
        <strain evidence="4">CCMP 1328</strain>
    </source>
</reference>
<evidence type="ECO:0000256" key="1">
    <source>
        <dbReference type="ARBA" id="ARBA00022801"/>
    </source>
</evidence>
<dbReference type="PRINTS" id="PR00502">
    <property type="entry name" value="NUDIXFAMILY"/>
</dbReference>
<dbReference type="EMBL" id="VRMN01000001">
    <property type="protein sequence ID" value="KAA8499360.1"/>
    <property type="molecule type" value="Genomic_DNA"/>
</dbReference>
<proteinExistence type="predicted"/>
<dbReference type="PROSITE" id="PS51462">
    <property type="entry name" value="NUDIX"/>
    <property type="match status" value="1"/>
</dbReference>
<keyword evidence="4" id="KW-1185">Reference proteome</keyword>
<keyword evidence="1 3" id="KW-0378">Hydrolase</keyword>
<feature type="domain" description="Nudix hydrolase" evidence="2">
    <location>
        <begin position="51"/>
        <end position="214"/>
    </location>
</feature>
<gene>
    <name evidence="3" type="ORF">FVE85_6945</name>
</gene>
<dbReference type="GO" id="GO:0016787">
    <property type="term" value="F:hydrolase activity"/>
    <property type="evidence" value="ECO:0007669"/>
    <property type="project" value="UniProtKB-KW"/>
</dbReference>
<sequence length="224" mass="24235">MFGSRVAWVDVMAAAAGARAPGRAHSRPKLRRVACTLYASMLSTGPSQPRMPRVAVSAVVLHRDHRKAPSEDGSFAEAGEYQVVLVKRGKAPSKGLWSFPGGSVELGESLAAATEREVFEETGLRVRHAGVFHATDAIYYDNDDSGSSAQPQFHYVIVQSVCAPANRQNSPPRLVAADDAQDARWVCVSKLMDSSQNHLQTIPGVGHVLRKALRMLSCLETEDL</sequence>
<dbReference type="Gene3D" id="3.90.79.10">
    <property type="entry name" value="Nucleoside Triphosphate Pyrophosphohydrolase"/>
    <property type="match status" value="1"/>
</dbReference>
<evidence type="ECO:0000313" key="3">
    <source>
        <dbReference type="EMBL" id="KAA8499360.1"/>
    </source>
</evidence>
<dbReference type="InterPro" id="IPR000086">
    <property type="entry name" value="NUDIX_hydrolase_dom"/>
</dbReference>
<organism evidence="3 4">
    <name type="scientific">Porphyridium purpureum</name>
    <name type="common">Red alga</name>
    <name type="synonym">Porphyridium cruentum</name>
    <dbReference type="NCBI Taxonomy" id="35688"/>
    <lineage>
        <taxon>Eukaryota</taxon>
        <taxon>Rhodophyta</taxon>
        <taxon>Bangiophyceae</taxon>
        <taxon>Porphyridiales</taxon>
        <taxon>Porphyridiaceae</taxon>
        <taxon>Porphyridium</taxon>
    </lineage>
</organism>
<dbReference type="OrthoDB" id="447842at2759"/>
<dbReference type="Pfam" id="PF00293">
    <property type="entry name" value="NUDIX"/>
    <property type="match status" value="1"/>
</dbReference>
<evidence type="ECO:0000259" key="2">
    <source>
        <dbReference type="PROSITE" id="PS51462"/>
    </source>
</evidence>
<name>A0A5J4Z8D5_PORPP</name>
<dbReference type="Proteomes" id="UP000324585">
    <property type="component" value="Unassembled WGS sequence"/>
</dbReference>
<dbReference type="CDD" id="cd04673">
    <property type="entry name" value="NUDIX_ADPRase"/>
    <property type="match status" value="1"/>
</dbReference>
<comment type="caution">
    <text evidence="3">The sequence shown here is derived from an EMBL/GenBank/DDBJ whole genome shotgun (WGS) entry which is preliminary data.</text>
</comment>
<dbReference type="AlphaFoldDB" id="A0A5J4Z8D5"/>